<comment type="caution">
    <text evidence="3">The sequence shown here is derived from an EMBL/GenBank/DDBJ whole genome shotgun (WGS) entry which is preliminary data.</text>
</comment>
<dbReference type="GO" id="GO:0003700">
    <property type="term" value="F:DNA-binding transcription factor activity"/>
    <property type="evidence" value="ECO:0007669"/>
    <property type="project" value="TreeGrafter"/>
</dbReference>
<name>A0A397QVC8_9MOLU</name>
<protein>
    <submittedName>
        <fullName evidence="3">Uncharacterized protein DUF2442</fullName>
    </submittedName>
</protein>
<dbReference type="GO" id="GO:0005829">
    <property type="term" value="C:cytosol"/>
    <property type="evidence" value="ECO:0007669"/>
    <property type="project" value="TreeGrafter"/>
</dbReference>
<dbReference type="GO" id="GO:0003677">
    <property type="term" value="F:DNA binding"/>
    <property type="evidence" value="ECO:0007669"/>
    <property type="project" value="UniProtKB-KW"/>
</dbReference>
<evidence type="ECO:0000313" key="3">
    <source>
        <dbReference type="EMBL" id="RIA65008.1"/>
    </source>
</evidence>
<sequence>MVKAIKIILKENTIFDLFFYDGTVKRYDILSLSDKFPQLNELKDRELFLKGHLLGWGGVVWNDDLDVSSETVYDEGKDVTNEYDDTDILNIVIGYQIKEKRLQKEMSQEELAKKAGIDQSDLSKIERGTLNPSVKMLKKIAKGLGLKLKLSFEWYLKKIL</sequence>
<dbReference type="SUPFAM" id="SSF143880">
    <property type="entry name" value="NE0471 N-terminal domain-like"/>
    <property type="match status" value="1"/>
</dbReference>
<dbReference type="Proteomes" id="UP000266506">
    <property type="component" value="Unassembled WGS sequence"/>
</dbReference>
<feature type="domain" description="HTH cro/C1-type" evidence="2">
    <location>
        <begin position="97"/>
        <end position="155"/>
    </location>
</feature>
<dbReference type="InterPro" id="IPR010982">
    <property type="entry name" value="Lambda_DNA-bd_dom_sf"/>
</dbReference>
<reference evidence="3 4" key="1">
    <citation type="submission" date="2018-08" db="EMBL/GenBank/DDBJ databases">
        <title>Genomic Encyclopedia of Archaeal and Bacterial Type Strains, Phase II (KMG-II): from individual species to whole genera.</title>
        <authorList>
            <person name="Goeker M."/>
        </authorList>
    </citation>
    <scope>NUCLEOTIDE SEQUENCE [LARGE SCALE GENOMIC DNA]</scope>
    <source>
        <strain evidence="3 4">ATCC 27112</strain>
    </source>
</reference>
<accession>A0A397QVC8</accession>
<organism evidence="3 4">
    <name type="scientific">Anaeroplasma bactoclasticum</name>
    <dbReference type="NCBI Taxonomy" id="2088"/>
    <lineage>
        <taxon>Bacteria</taxon>
        <taxon>Bacillati</taxon>
        <taxon>Mycoplasmatota</taxon>
        <taxon>Mollicutes</taxon>
        <taxon>Anaeroplasmatales</taxon>
        <taxon>Anaeroplasmataceae</taxon>
        <taxon>Anaeroplasma</taxon>
    </lineage>
</organism>
<dbReference type="AlphaFoldDB" id="A0A397QVC8"/>
<dbReference type="Gene3D" id="1.10.260.40">
    <property type="entry name" value="lambda repressor-like DNA-binding domains"/>
    <property type="match status" value="1"/>
</dbReference>
<dbReference type="SMART" id="SM00530">
    <property type="entry name" value="HTH_XRE"/>
    <property type="match status" value="1"/>
</dbReference>
<evidence type="ECO:0000313" key="4">
    <source>
        <dbReference type="Proteomes" id="UP000266506"/>
    </source>
</evidence>
<dbReference type="Gene3D" id="3.30.2020.10">
    <property type="entry name" value="NE0471-like N-terminal domain"/>
    <property type="match status" value="1"/>
</dbReference>
<dbReference type="EMBL" id="QXEV01000025">
    <property type="protein sequence ID" value="RIA65008.1"/>
    <property type="molecule type" value="Genomic_DNA"/>
</dbReference>
<dbReference type="PANTHER" id="PTHR46797">
    <property type="entry name" value="HTH-TYPE TRANSCRIPTIONAL REGULATOR"/>
    <property type="match status" value="1"/>
</dbReference>
<dbReference type="CDD" id="cd00093">
    <property type="entry name" value="HTH_XRE"/>
    <property type="match status" value="1"/>
</dbReference>
<proteinExistence type="predicted"/>
<dbReference type="InterPro" id="IPR050807">
    <property type="entry name" value="TransReg_Diox_bact_type"/>
</dbReference>
<evidence type="ECO:0000256" key="1">
    <source>
        <dbReference type="ARBA" id="ARBA00023125"/>
    </source>
</evidence>
<dbReference type="InterPro" id="IPR001387">
    <property type="entry name" value="Cro/C1-type_HTH"/>
</dbReference>
<dbReference type="PANTHER" id="PTHR46797:SF1">
    <property type="entry name" value="METHYLPHOSPHONATE SYNTHASE"/>
    <property type="match status" value="1"/>
</dbReference>
<dbReference type="Pfam" id="PF01381">
    <property type="entry name" value="HTH_3"/>
    <property type="match status" value="1"/>
</dbReference>
<dbReference type="PROSITE" id="PS50943">
    <property type="entry name" value="HTH_CROC1"/>
    <property type="match status" value="1"/>
</dbReference>
<gene>
    <name evidence="3" type="ORF">EI71_01651</name>
</gene>
<dbReference type="OrthoDB" id="1041855at2"/>
<dbReference type="SUPFAM" id="SSF47413">
    <property type="entry name" value="lambda repressor-like DNA-binding domains"/>
    <property type="match status" value="1"/>
</dbReference>
<dbReference type="InParanoid" id="A0A397QVC8"/>
<evidence type="ECO:0000259" key="2">
    <source>
        <dbReference type="PROSITE" id="PS50943"/>
    </source>
</evidence>
<dbReference type="InterPro" id="IPR036782">
    <property type="entry name" value="NE0471-like_N"/>
</dbReference>
<keyword evidence="1" id="KW-0238">DNA-binding</keyword>
<keyword evidence="4" id="KW-1185">Reference proteome</keyword>